<dbReference type="AlphaFoldDB" id="A0A835F8A0"/>
<evidence type="ECO:0000256" key="1">
    <source>
        <dbReference type="SAM" id="SignalP"/>
    </source>
</evidence>
<feature type="chain" id="PRO_5032645598" description="Secreted protein" evidence="1">
    <location>
        <begin position="19"/>
        <end position="95"/>
    </location>
</feature>
<name>A0A835F8A0_9POAL</name>
<evidence type="ECO:0000313" key="3">
    <source>
        <dbReference type="Proteomes" id="UP000636709"/>
    </source>
</evidence>
<evidence type="ECO:0000313" key="2">
    <source>
        <dbReference type="EMBL" id="KAF8730873.1"/>
    </source>
</evidence>
<reference evidence="2" key="1">
    <citation type="submission" date="2020-07" db="EMBL/GenBank/DDBJ databases">
        <title>Genome sequence and genetic diversity analysis of an under-domesticated orphan crop, white fonio (Digitaria exilis).</title>
        <authorList>
            <person name="Bennetzen J.L."/>
            <person name="Chen S."/>
            <person name="Ma X."/>
            <person name="Wang X."/>
            <person name="Yssel A.E.J."/>
            <person name="Chaluvadi S.R."/>
            <person name="Johnson M."/>
            <person name="Gangashetty P."/>
            <person name="Hamidou F."/>
            <person name="Sanogo M.D."/>
            <person name="Zwaenepoel A."/>
            <person name="Wallace J."/>
            <person name="Van De Peer Y."/>
            <person name="Van Deynze A."/>
        </authorList>
    </citation>
    <scope>NUCLEOTIDE SEQUENCE</scope>
    <source>
        <tissue evidence="2">Leaves</tissue>
    </source>
</reference>
<dbReference type="EMBL" id="JACEFO010001613">
    <property type="protein sequence ID" value="KAF8730873.1"/>
    <property type="molecule type" value="Genomic_DNA"/>
</dbReference>
<gene>
    <name evidence="2" type="ORF">HU200_016744</name>
</gene>
<comment type="caution">
    <text evidence="2">The sequence shown here is derived from an EMBL/GenBank/DDBJ whole genome shotgun (WGS) entry which is preliminary data.</text>
</comment>
<dbReference type="OrthoDB" id="676302at2759"/>
<keyword evidence="1" id="KW-0732">Signal</keyword>
<dbReference type="Proteomes" id="UP000636709">
    <property type="component" value="Unassembled WGS sequence"/>
</dbReference>
<organism evidence="2 3">
    <name type="scientific">Digitaria exilis</name>
    <dbReference type="NCBI Taxonomy" id="1010633"/>
    <lineage>
        <taxon>Eukaryota</taxon>
        <taxon>Viridiplantae</taxon>
        <taxon>Streptophyta</taxon>
        <taxon>Embryophyta</taxon>
        <taxon>Tracheophyta</taxon>
        <taxon>Spermatophyta</taxon>
        <taxon>Magnoliopsida</taxon>
        <taxon>Liliopsida</taxon>
        <taxon>Poales</taxon>
        <taxon>Poaceae</taxon>
        <taxon>PACMAD clade</taxon>
        <taxon>Panicoideae</taxon>
        <taxon>Panicodae</taxon>
        <taxon>Paniceae</taxon>
        <taxon>Anthephorinae</taxon>
        <taxon>Digitaria</taxon>
    </lineage>
</organism>
<dbReference type="Gene3D" id="1.10.110.10">
    <property type="entry name" value="Plant lipid-transfer and hydrophobic proteins"/>
    <property type="match status" value="1"/>
</dbReference>
<evidence type="ECO:0008006" key="4">
    <source>
        <dbReference type="Google" id="ProtNLM"/>
    </source>
</evidence>
<protein>
    <recommendedName>
        <fullName evidence="4">Secreted protein</fullName>
    </recommendedName>
</protein>
<sequence length="95" mass="10708">MVAILLVCGVLPPHLVVGIYFCTPKQKDRALFYCHTFTKNGSTKHVIHIRSSCCIAVRQVENRDMQCVILLLTDKEKGEHSIDKILSLQSLCKLP</sequence>
<proteinExistence type="predicted"/>
<dbReference type="InterPro" id="IPR036312">
    <property type="entry name" value="Bifun_inhib/LTP/seed_sf"/>
</dbReference>
<feature type="signal peptide" evidence="1">
    <location>
        <begin position="1"/>
        <end position="18"/>
    </location>
</feature>
<keyword evidence="3" id="KW-1185">Reference proteome</keyword>
<accession>A0A835F8A0</accession>